<feature type="domain" description="CHAT" evidence="1">
    <location>
        <begin position="608"/>
        <end position="754"/>
    </location>
</feature>
<dbReference type="Proteomes" id="UP001050975">
    <property type="component" value="Unassembled WGS sequence"/>
</dbReference>
<dbReference type="EMBL" id="BLAY01000203">
    <property type="protein sequence ID" value="GET43158.1"/>
    <property type="molecule type" value="Genomic_DNA"/>
</dbReference>
<dbReference type="InterPro" id="IPR024983">
    <property type="entry name" value="CHAT_dom"/>
</dbReference>
<keyword evidence="3" id="KW-1185">Reference proteome</keyword>
<evidence type="ECO:0000259" key="1">
    <source>
        <dbReference type="Pfam" id="PF12770"/>
    </source>
</evidence>
<sequence length="780" mass="88271">MHPSLMNSDRTKTLLALLLALRELETPLSADEQAVLQDVGQQLAIDPDYWDFIQEGLMAVIEANSALNHLYHSNRAKLDALDGRIPRELLPSLAELEQELFPQAKELDTLDDQIPRQLLPSLAKLEQELFSQAKELDTLDDQIPRQLLPSLAKLEQELFPQAKEIETRDDQIKGDRQPNKVIDLSSTILKTENQDQSAKASTLEPFADYVKTYRFFNTYFGDPNNQTTIPPSEALIHGQAYILFIDISPERKGIDEQQTPFPDGVLAQIWNNQETLSLDVVVASKDFSINTTVKPLTLPRSGASDSIQFTVKPNRFEGRGNIRVELFYRGYLLQSKQLEVLIIPRAGAEIPESLRPAQTARITFTTTDLLANEQLALLPERVLTVAVELDQRDGSIDFRFLDRTGGDRELAFYDTTLQPAALGNAIANIRQQLYLTLHNGYWGEVEGCAEQLNTWLPKLADVGRELYRQLLPQNKSGLLADEQEELLQAALKPGTVIQVNPVLGKVTIPWALLYERKVKPTKRTSVCDRFSNHDLDCTNCPNKDNPNFVCPHAFWGYRYSIEQLPCWVSNQHPATLALVRQIQNNEPLCLSFNVWREFNLWREHLPKLEAAGSLNLLISEEIPQLEMIWEEHGHQLDLVYFYCHGGVEEMPKRPYLELSDERIYSNFLECYESTWQHHPLVFLNGCATGDYGPESYVSLIDDFLNAGASGVVGTECPVSEKFAEHFATEVFKRLFSGEPMGKAMLAVRRELLEKYSNPLGLVYSLYAAHEIALACSVSCK</sequence>
<evidence type="ECO:0000313" key="2">
    <source>
        <dbReference type="EMBL" id="GET43158.1"/>
    </source>
</evidence>
<proteinExistence type="predicted"/>
<evidence type="ECO:0000313" key="3">
    <source>
        <dbReference type="Proteomes" id="UP001050975"/>
    </source>
</evidence>
<dbReference type="Pfam" id="PF12770">
    <property type="entry name" value="CHAT"/>
    <property type="match status" value="1"/>
</dbReference>
<name>A0AAV3XLF3_9CYAN</name>
<dbReference type="AlphaFoldDB" id="A0AAV3XLF3"/>
<reference evidence="2" key="1">
    <citation type="submission" date="2019-10" db="EMBL/GenBank/DDBJ databases">
        <title>Draft genome sequece of Microseira wollei NIES-4236.</title>
        <authorList>
            <person name="Yamaguchi H."/>
            <person name="Suzuki S."/>
            <person name="Kawachi M."/>
        </authorList>
    </citation>
    <scope>NUCLEOTIDE SEQUENCE</scope>
    <source>
        <strain evidence="2">NIES-4236</strain>
    </source>
</reference>
<comment type="caution">
    <text evidence="2">The sequence shown here is derived from an EMBL/GenBank/DDBJ whole genome shotgun (WGS) entry which is preliminary data.</text>
</comment>
<protein>
    <recommendedName>
        <fullName evidence="1">CHAT domain-containing protein</fullName>
    </recommendedName>
</protein>
<organism evidence="2 3">
    <name type="scientific">Microseira wollei NIES-4236</name>
    <dbReference type="NCBI Taxonomy" id="2530354"/>
    <lineage>
        <taxon>Bacteria</taxon>
        <taxon>Bacillati</taxon>
        <taxon>Cyanobacteriota</taxon>
        <taxon>Cyanophyceae</taxon>
        <taxon>Oscillatoriophycideae</taxon>
        <taxon>Aerosakkonematales</taxon>
        <taxon>Aerosakkonemataceae</taxon>
        <taxon>Microseira</taxon>
    </lineage>
</organism>
<accession>A0AAV3XLF3</accession>
<gene>
    <name evidence="2" type="ORF">MiSe_79790</name>
</gene>